<proteinExistence type="predicted"/>
<keyword evidence="2" id="KW-1185">Reference proteome</keyword>
<accession>A0A1D3CTX9</accession>
<evidence type="ECO:0000313" key="2">
    <source>
        <dbReference type="Proteomes" id="UP000095192"/>
    </source>
</evidence>
<reference evidence="1 2" key="1">
    <citation type="journal article" date="2016" name="BMC Genomics">
        <title>Comparative genomics reveals Cyclospora cayetanensis possesses coccidia-like metabolism and invasion components but unique surface antigens.</title>
        <authorList>
            <person name="Liu S."/>
            <person name="Wang L."/>
            <person name="Zheng H."/>
            <person name="Xu Z."/>
            <person name="Roellig D.M."/>
            <person name="Li N."/>
            <person name="Frace M.A."/>
            <person name="Tang K."/>
            <person name="Arrowood M.J."/>
            <person name="Moss D.M."/>
            <person name="Zhang L."/>
            <person name="Feng Y."/>
            <person name="Xiao L."/>
        </authorList>
    </citation>
    <scope>NUCLEOTIDE SEQUENCE [LARGE SCALE GENOMIC DNA]</scope>
    <source>
        <strain evidence="1 2">CHN_HEN01</strain>
    </source>
</reference>
<evidence type="ECO:0000313" key="1">
    <source>
        <dbReference type="EMBL" id="OEH74651.1"/>
    </source>
</evidence>
<name>A0A1D3CTX9_9EIME</name>
<dbReference type="AlphaFoldDB" id="A0A1D3CTX9"/>
<organism evidence="1 2">
    <name type="scientific">Cyclospora cayetanensis</name>
    <dbReference type="NCBI Taxonomy" id="88456"/>
    <lineage>
        <taxon>Eukaryota</taxon>
        <taxon>Sar</taxon>
        <taxon>Alveolata</taxon>
        <taxon>Apicomplexa</taxon>
        <taxon>Conoidasida</taxon>
        <taxon>Coccidia</taxon>
        <taxon>Eucoccidiorida</taxon>
        <taxon>Eimeriorina</taxon>
        <taxon>Eimeriidae</taxon>
        <taxon>Cyclospora</taxon>
    </lineage>
</organism>
<sequence length="189" mass="20587">MPPASQASVCLPSQVDGASSYLPDSPLPISRGFWPEQRISIETDEAQQIGCLPVALAAAIRRSCAVFSATAGFLWELEPRHPLSSVKMRGPLGGPPVWVPLAHAAVLLALRQREEEDCCSTGAEGVLVEESREQQQQPLRREEERRAEGFDKGVTCKELASLLHCTAGTAMGVLQQQTEGRWGDLRRNT</sequence>
<dbReference type="InParanoid" id="A0A1D3CTX9"/>
<protein>
    <submittedName>
        <fullName evidence="1">Uncharacterized protein</fullName>
    </submittedName>
</protein>
<dbReference type="VEuPathDB" id="ToxoDB:cyc_09354"/>
<dbReference type="Proteomes" id="UP000095192">
    <property type="component" value="Unassembled WGS sequence"/>
</dbReference>
<gene>
    <name evidence="1" type="ORF">cyc_09354</name>
</gene>
<dbReference type="EMBL" id="JROU02001977">
    <property type="protein sequence ID" value="OEH74651.1"/>
    <property type="molecule type" value="Genomic_DNA"/>
</dbReference>
<comment type="caution">
    <text evidence="1">The sequence shown here is derived from an EMBL/GenBank/DDBJ whole genome shotgun (WGS) entry which is preliminary data.</text>
</comment>